<evidence type="ECO:0000256" key="1">
    <source>
        <dbReference type="SAM" id="MobiDB-lite"/>
    </source>
</evidence>
<evidence type="ECO:0000313" key="3">
    <source>
        <dbReference type="Proteomes" id="UP001230426"/>
    </source>
</evidence>
<feature type="region of interest" description="Disordered" evidence="1">
    <location>
        <begin position="1"/>
        <end position="21"/>
    </location>
</feature>
<comment type="caution">
    <text evidence="2">The sequence shown here is derived from an EMBL/GenBank/DDBJ whole genome shotgun (WGS) entry which is preliminary data.</text>
</comment>
<reference evidence="2 3" key="1">
    <citation type="submission" date="2023-07" db="EMBL/GenBank/DDBJ databases">
        <title>Sequencing the genomes of 1000 actinobacteria strains.</title>
        <authorList>
            <person name="Klenk H.-P."/>
        </authorList>
    </citation>
    <scope>NUCLEOTIDE SEQUENCE [LARGE SCALE GENOMIC DNA]</scope>
    <source>
        <strain evidence="2 3">DSM 44109</strain>
    </source>
</reference>
<keyword evidence="3" id="KW-1185">Reference proteome</keyword>
<protein>
    <submittedName>
        <fullName evidence="2">Transposase</fullName>
    </submittedName>
</protein>
<name>A0ABT9RL72_9ACTN</name>
<organism evidence="2 3">
    <name type="scientific">Streptosporangium brasiliense</name>
    <dbReference type="NCBI Taxonomy" id="47480"/>
    <lineage>
        <taxon>Bacteria</taxon>
        <taxon>Bacillati</taxon>
        <taxon>Actinomycetota</taxon>
        <taxon>Actinomycetes</taxon>
        <taxon>Streptosporangiales</taxon>
        <taxon>Streptosporangiaceae</taxon>
        <taxon>Streptosporangium</taxon>
    </lineage>
</organism>
<gene>
    <name evidence="2" type="ORF">J2S55_008296</name>
</gene>
<sequence length="67" mass="7428">MTCWPLPVAKPRPTRHGRPTTDAVRAAVTLPFRNGGTEGVNIKTKRIICQMHGRAGFALLRHRILLA</sequence>
<dbReference type="Proteomes" id="UP001230426">
    <property type="component" value="Unassembled WGS sequence"/>
</dbReference>
<evidence type="ECO:0000313" key="2">
    <source>
        <dbReference type="EMBL" id="MDP9869030.1"/>
    </source>
</evidence>
<proteinExistence type="predicted"/>
<dbReference type="EMBL" id="JAUSRB010000002">
    <property type="protein sequence ID" value="MDP9869030.1"/>
    <property type="molecule type" value="Genomic_DNA"/>
</dbReference>
<accession>A0ABT9RL72</accession>
<dbReference type="RefSeq" id="WP_306875933.1">
    <property type="nucleotide sequence ID" value="NZ_JAUSRB010000002.1"/>
</dbReference>